<dbReference type="RefSeq" id="WP_179983271.1">
    <property type="nucleotide sequence ID" value="NZ_LR812090.1"/>
</dbReference>
<dbReference type="Pfam" id="PF00126">
    <property type="entry name" value="HTH_1"/>
    <property type="match status" value="1"/>
</dbReference>
<sequence length="322" mass="36598">MKTEDLSVFVKVAEVNSITAAAKKLDISSSAASMAIKRLEEQLGVALFVRSTRKIRLSHEGEQYLPMAQQALNTLQQGLSLITEERQSVNGELRMAMSSEMGRNLMRELLNKVQGKNPELSLRLHVSDSRVDFYRDGVDVALRAMTKEAVKESQMYGFKVCNIPHVICASPAYIEKYGEPLTTNDLIQHNALLYKLYDQTHNTWELVKENEKIKVKVRSNRAVNDGDIVRRWCIDGMGIAKKSAIDVAEDLLSGKLKRVLHQFQVPLTEMWIMLPSRHLITPAVRLVRDELKLAIEERRHKLIEKGLLNENEWPALNDIANL</sequence>
<keyword evidence="2" id="KW-0805">Transcription regulation</keyword>
<comment type="similarity">
    <text evidence="1">Belongs to the LysR transcriptional regulatory family.</text>
</comment>
<dbReference type="Proteomes" id="UP000509458">
    <property type="component" value="Chromosome"/>
</dbReference>
<dbReference type="GO" id="GO:0003700">
    <property type="term" value="F:DNA-binding transcription factor activity"/>
    <property type="evidence" value="ECO:0007669"/>
    <property type="project" value="InterPro"/>
</dbReference>
<organism evidence="6 7">
    <name type="scientific">Alteromonas macleodii</name>
    <name type="common">Pseudoalteromonas macleodii</name>
    <dbReference type="NCBI Taxonomy" id="28108"/>
    <lineage>
        <taxon>Bacteria</taxon>
        <taxon>Pseudomonadati</taxon>
        <taxon>Pseudomonadota</taxon>
        <taxon>Gammaproteobacteria</taxon>
        <taxon>Alteromonadales</taxon>
        <taxon>Alteromonadaceae</taxon>
        <taxon>Alteromonas/Salinimonas group</taxon>
        <taxon>Alteromonas</taxon>
    </lineage>
</organism>
<dbReference type="PROSITE" id="PS50931">
    <property type="entry name" value="HTH_LYSR"/>
    <property type="match status" value="1"/>
</dbReference>
<reference evidence="6 7" key="1">
    <citation type="submission" date="2020-06" db="EMBL/GenBank/DDBJ databases">
        <authorList>
            <person name="Duchaud E."/>
        </authorList>
    </citation>
    <scope>NUCLEOTIDE SEQUENCE [LARGE SCALE GENOMIC DNA]</scope>
    <source>
        <strain evidence="6">Alteromonas fortis</strain>
    </source>
</reference>
<dbReference type="EMBL" id="LR812090">
    <property type="protein sequence ID" value="CAB9493793.1"/>
    <property type="molecule type" value="Genomic_DNA"/>
</dbReference>
<dbReference type="GO" id="GO:0043565">
    <property type="term" value="F:sequence-specific DNA binding"/>
    <property type="evidence" value="ECO:0007669"/>
    <property type="project" value="TreeGrafter"/>
</dbReference>
<accession>A0A6T9XZD9</accession>
<dbReference type="Pfam" id="PF03466">
    <property type="entry name" value="LysR_substrate"/>
    <property type="match status" value="1"/>
</dbReference>
<keyword evidence="3" id="KW-0238">DNA-binding</keyword>
<evidence type="ECO:0000256" key="1">
    <source>
        <dbReference type="ARBA" id="ARBA00009437"/>
    </source>
</evidence>
<keyword evidence="4" id="KW-0804">Transcription</keyword>
<feature type="domain" description="HTH lysR-type" evidence="5">
    <location>
        <begin position="1"/>
        <end position="58"/>
    </location>
</feature>
<evidence type="ECO:0000256" key="4">
    <source>
        <dbReference type="ARBA" id="ARBA00023163"/>
    </source>
</evidence>
<evidence type="ECO:0000313" key="7">
    <source>
        <dbReference type="Proteomes" id="UP000509458"/>
    </source>
</evidence>
<dbReference type="GO" id="GO:0006351">
    <property type="term" value="P:DNA-templated transcription"/>
    <property type="evidence" value="ECO:0007669"/>
    <property type="project" value="TreeGrafter"/>
</dbReference>
<dbReference type="Gene3D" id="1.10.10.10">
    <property type="entry name" value="Winged helix-like DNA-binding domain superfamily/Winged helix DNA-binding domain"/>
    <property type="match status" value="1"/>
</dbReference>
<dbReference type="FunFam" id="1.10.10.10:FF:000001">
    <property type="entry name" value="LysR family transcriptional regulator"/>
    <property type="match status" value="1"/>
</dbReference>
<dbReference type="InterPro" id="IPR058163">
    <property type="entry name" value="LysR-type_TF_proteobact-type"/>
</dbReference>
<dbReference type="CDD" id="cd08422">
    <property type="entry name" value="PBP2_CrgA_like"/>
    <property type="match status" value="1"/>
</dbReference>
<evidence type="ECO:0000256" key="2">
    <source>
        <dbReference type="ARBA" id="ARBA00023015"/>
    </source>
</evidence>
<protein>
    <submittedName>
        <fullName evidence="6">Transcriptional regulator, LysR family</fullName>
    </submittedName>
</protein>
<gene>
    <name evidence="6" type="ORF">ALFOR1_30722</name>
</gene>
<evidence type="ECO:0000313" key="6">
    <source>
        <dbReference type="EMBL" id="CAB9493793.1"/>
    </source>
</evidence>
<evidence type="ECO:0000256" key="3">
    <source>
        <dbReference type="ARBA" id="ARBA00023125"/>
    </source>
</evidence>
<dbReference type="InterPro" id="IPR005119">
    <property type="entry name" value="LysR_subst-bd"/>
</dbReference>
<dbReference type="InterPro" id="IPR036388">
    <property type="entry name" value="WH-like_DNA-bd_sf"/>
</dbReference>
<dbReference type="InterPro" id="IPR036390">
    <property type="entry name" value="WH_DNA-bd_sf"/>
</dbReference>
<dbReference type="SUPFAM" id="SSF53850">
    <property type="entry name" value="Periplasmic binding protein-like II"/>
    <property type="match status" value="1"/>
</dbReference>
<dbReference type="PANTHER" id="PTHR30537">
    <property type="entry name" value="HTH-TYPE TRANSCRIPTIONAL REGULATOR"/>
    <property type="match status" value="1"/>
</dbReference>
<dbReference type="SUPFAM" id="SSF46785">
    <property type="entry name" value="Winged helix' DNA-binding domain"/>
    <property type="match status" value="1"/>
</dbReference>
<dbReference type="PRINTS" id="PR00039">
    <property type="entry name" value="HTHLYSR"/>
</dbReference>
<name>A0A6T9XZD9_ALTMA</name>
<dbReference type="InterPro" id="IPR000847">
    <property type="entry name" value="LysR_HTH_N"/>
</dbReference>
<dbReference type="PANTHER" id="PTHR30537:SF21">
    <property type="entry name" value="HTH-TYPE TRANSCRIPTIONAL REGULATOR SINR-RELATED"/>
    <property type="match status" value="1"/>
</dbReference>
<proteinExistence type="inferred from homology"/>
<dbReference type="Gene3D" id="3.40.190.290">
    <property type="match status" value="1"/>
</dbReference>
<dbReference type="AlphaFoldDB" id="A0A6T9XZD9"/>
<evidence type="ECO:0000259" key="5">
    <source>
        <dbReference type="PROSITE" id="PS50931"/>
    </source>
</evidence>